<feature type="chain" id="PRO_5002388025" evidence="1">
    <location>
        <begin position="50"/>
        <end position="181"/>
    </location>
</feature>
<organism evidence="2">
    <name type="scientific">Burkholderia pseudomallei 1710a</name>
    <dbReference type="NCBI Taxonomy" id="320371"/>
    <lineage>
        <taxon>Bacteria</taxon>
        <taxon>Pseudomonadati</taxon>
        <taxon>Pseudomonadota</taxon>
        <taxon>Betaproteobacteria</taxon>
        <taxon>Burkholderiales</taxon>
        <taxon>Burkholderiaceae</taxon>
        <taxon>Burkholderia</taxon>
        <taxon>pseudomallei group</taxon>
    </lineage>
</organism>
<evidence type="ECO:0000256" key="1">
    <source>
        <dbReference type="SAM" id="SignalP"/>
    </source>
</evidence>
<protein>
    <submittedName>
        <fullName evidence="2">Uncharacterized protein</fullName>
    </submittedName>
</protein>
<keyword evidence="1" id="KW-0732">Signal</keyword>
<accession>A0A0E1VPJ4</accession>
<dbReference type="Proteomes" id="UP000001812">
    <property type="component" value="Chromosome II"/>
</dbReference>
<name>A0A0E1VPJ4_BURPE</name>
<dbReference type="EMBL" id="CM000833">
    <property type="protein sequence ID" value="EET02723.1"/>
    <property type="molecule type" value="Genomic_DNA"/>
</dbReference>
<evidence type="ECO:0000313" key="2">
    <source>
        <dbReference type="EMBL" id="EET02723.1"/>
    </source>
</evidence>
<gene>
    <name evidence="2" type="ORF">BURPS1710A_A0265</name>
</gene>
<feature type="signal peptide" evidence="1">
    <location>
        <begin position="1"/>
        <end position="49"/>
    </location>
</feature>
<reference evidence="2" key="1">
    <citation type="submission" date="2009-05" db="EMBL/GenBank/DDBJ databases">
        <authorList>
            <person name="Harkins D.M."/>
            <person name="DeShazer D."/>
            <person name="Woods D.E."/>
            <person name="Brinkac L.M."/>
            <person name="Brown K.A."/>
            <person name="Hung G.C."/>
            <person name="Tuanyok A."/>
            <person name="Zhang B."/>
            <person name="Nierman W.C."/>
        </authorList>
    </citation>
    <scope>NUCLEOTIDE SEQUENCE [LARGE SCALE GENOMIC DNA]</scope>
    <source>
        <strain evidence="2">1710a</strain>
    </source>
</reference>
<dbReference type="AlphaFoldDB" id="A0A0E1VPJ4"/>
<sequence length="181" mass="19490">MRRCGNKKGDVARFENMQKGINMKRSRSRFRASFAVAVALGVPSGFAHAQSLPGIPDPAAVGLTPGTGQNGAPTVSACFYNYRTKVIAGFPTQIASGWIVTNQRNDPACIPPGGLPGPNWQEMTYFRDMPVGASMSACWSFSWPSNWQPVGYTSDPSKCGYYPGGQIPGAQPNVVFLKRVQ</sequence>
<proteinExistence type="predicted"/>
<dbReference type="HOGENOM" id="CLU_140198_0_0_4"/>